<comment type="caution">
    <text evidence="1">The sequence shown here is derived from an EMBL/GenBank/DDBJ whole genome shotgun (WGS) entry which is preliminary data.</text>
</comment>
<proteinExistence type="predicted"/>
<accession>A0A5Y1Y899</accession>
<dbReference type="Pfam" id="PF13958">
    <property type="entry name" value="ToxN_toxin"/>
    <property type="match status" value="1"/>
</dbReference>
<dbReference type="InterPro" id="IPR053735">
    <property type="entry name" value="Type_III_TA_endoRNase"/>
</dbReference>
<dbReference type="Proteomes" id="UP000839735">
    <property type="component" value="Unassembled WGS sequence"/>
</dbReference>
<dbReference type="EMBL" id="AAIBIC010000015">
    <property type="protein sequence ID" value="ECC3914952.1"/>
    <property type="molecule type" value="Genomic_DNA"/>
</dbReference>
<dbReference type="InterPro" id="IPR025911">
    <property type="entry name" value="ToxN/AbiQ_toxin"/>
</dbReference>
<dbReference type="GO" id="GO:0003723">
    <property type="term" value="F:RNA binding"/>
    <property type="evidence" value="ECO:0007669"/>
    <property type="project" value="InterPro"/>
</dbReference>
<dbReference type="AlphaFoldDB" id="A0A5Y1Y899"/>
<dbReference type="Gene3D" id="3.10.129.130">
    <property type="match status" value="1"/>
</dbReference>
<name>A0A5Y1Y899_SALDZ</name>
<reference evidence="1" key="1">
    <citation type="submission" date="2018-08" db="EMBL/GenBank/DDBJ databases">
        <authorList>
            <person name="Ashton P.M."/>
            <person name="Dallman T."/>
            <person name="Nair S."/>
            <person name="De Pinna E."/>
            <person name="Peters T."/>
            <person name="Grant K."/>
        </authorList>
    </citation>
    <scope>NUCLEOTIDE SEQUENCE [LARGE SCALE GENOMIC DNA]</scope>
    <source>
        <strain evidence="1">294779</strain>
    </source>
</reference>
<sequence>MRTIKLEIRCHQERTISCPTFVGHFYIWSNLLKLEFFTVSDTYIQFLKKIDSKTPNNYAMGKPFVGVLFSIGEINYIAPLTSAKDKHKSIKNSNPAAFKIYDESDTSVEPKLISVVQLNNMIPVNNIVINKFDISIYDSKYQSLINKEINYIRTHSTLLISKANTLYDIVINKKVPALVNISCNFKDLEHGLSSYIPPA</sequence>
<evidence type="ECO:0000313" key="1">
    <source>
        <dbReference type="EMBL" id="ECC3914952.1"/>
    </source>
</evidence>
<dbReference type="GO" id="GO:0004521">
    <property type="term" value="F:RNA endonuclease activity"/>
    <property type="evidence" value="ECO:0007669"/>
    <property type="project" value="InterPro"/>
</dbReference>
<organism evidence="1">
    <name type="scientific">Salmonella diarizonae</name>
    <dbReference type="NCBI Taxonomy" id="59204"/>
    <lineage>
        <taxon>Bacteria</taxon>
        <taxon>Pseudomonadati</taxon>
        <taxon>Pseudomonadota</taxon>
        <taxon>Gammaproteobacteria</taxon>
        <taxon>Enterobacterales</taxon>
        <taxon>Enterobacteriaceae</taxon>
        <taxon>Salmonella</taxon>
    </lineage>
</organism>
<protein>
    <submittedName>
        <fullName evidence="1">Type III toxin-antitoxin system ToxN/AbiQ family toxin</fullName>
    </submittedName>
</protein>
<gene>
    <name evidence="1" type="ORF">CTQ69_13250</name>
</gene>